<keyword evidence="7" id="KW-0653">Protein transport</keyword>
<dbReference type="InterPro" id="IPR003400">
    <property type="entry name" value="ExbD"/>
</dbReference>
<keyword evidence="3" id="KW-1003">Cell membrane</keyword>
<keyword evidence="5 8" id="KW-1133">Transmembrane helix</keyword>
<evidence type="ECO:0000313" key="10">
    <source>
        <dbReference type="Proteomes" id="UP000231701"/>
    </source>
</evidence>
<dbReference type="AlphaFoldDB" id="A0A2K8KZS9"/>
<evidence type="ECO:0000256" key="8">
    <source>
        <dbReference type="SAM" id="Phobius"/>
    </source>
</evidence>
<dbReference type="OrthoDB" id="9793581at2"/>
<evidence type="ECO:0000256" key="6">
    <source>
        <dbReference type="ARBA" id="ARBA00023136"/>
    </source>
</evidence>
<dbReference type="GO" id="GO:0022857">
    <property type="term" value="F:transmembrane transporter activity"/>
    <property type="evidence" value="ECO:0007669"/>
    <property type="project" value="InterPro"/>
</dbReference>
<keyword evidence="4 7" id="KW-0812">Transmembrane</keyword>
<dbReference type="PANTHER" id="PTHR30558:SF3">
    <property type="entry name" value="BIOPOLYMER TRANSPORT PROTEIN EXBD-RELATED"/>
    <property type="match status" value="1"/>
</dbReference>
<sequence length="139" mass="15649">MKLRQKKRADYLVDITPLVDVVFLMLIFFMVSTSFNLSSSIKLDLPTSKATAADQESKQVTISINAKGQFYVQDEAVEDADLRKRILNVSKGDPSMRVVLRADSDARHKRVVFVLDMLRQLEMTKIGIATVAADDVETR</sequence>
<comment type="subcellular location">
    <subcellularLocation>
        <location evidence="1">Cell membrane</location>
        <topology evidence="1">Single-pass membrane protein</topology>
    </subcellularLocation>
    <subcellularLocation>
        <location evidence="7">Cell membrane</location>
        <topology evidence="7">Single-pass type II membrane protein</topology>
    </subcellularLocation>
</comment>
<organism evidence="9 10">
    <name type="scientific">Mariprofundus aestuarium</name>
    <dbReference type="NCBI Taxonomy" id="1921086"/>
    <lineage>
        <taxon>Bacteria</taxon>
        <taxon>Pseudomonadati</taxon>
        <taxon>Pseudomonadota</taxon>
        <taxon>Candidatius Mariprofundia</taxon>
        <taxon>Mariprofundales</taxon>
        <taxon>Mariprofundaceae</taxon>
        <taxon>Mariprofundus</taxon>
    </lineage>
</organism>
<evidence type="ECO:0000256" key="2">
    <source>
        <dbReference type="ARBA" id="ARBA00005811"/>
    </source>
</evidence>
<accession>A0A2K8KZS9</accession>
<keyword evidence="10" id="KW-1185">Reference proteome</keyword>
<dbReference type="GO" id="GO:0005886">
    <property type="term" value="C:plasma membrane"/>
    <property type="evidence" value="ECO:0007669"/>
    <property type="project" value="UniProtKB-SubCell"/>
</dbReference>
<evidence type="ECO:0000256" key="3">
    <source>
        <dbReference type="ARBA" id="ARBA00022475"/>
    </source>
</evidence>
<dbReference type="KEGG" id="maes:Ga0123461_2091"/>
<comment type="similarity">
    <text evidence="2 7">Belongs to the ExbD/TolR family.</text>
</comment>
<evidence type="ECO:0000313" key="9">
    <source>
        <dbReference type="EMBL" id="ATX80497.1"/>
    </source>
</evidence>
<evidence type="ECO:0000256" key="4">
    <source>
        <dbReference type="ARBA" id="ARBA00022692"/>
    </source>
</evidence>
<gene>
    <name evidence="9" type="ORF">Ga0123461_2091</name>
</gene>
<dbReference type="Gene3D" id="3.30.420.270">
    <property type="match status" value="1"/>
</dbReference>
<dbReference type="Pfam" id="PF02472">
    <property type="entry name" value="ExbD"/>
    <property type="match status" value="1"/>
</dbReference>
<reference evidence="9 10" key="1">
    <citation type="submission" date="2016-12" db="EMBL/GenBank/DDBJ databases">
        <title>Isolation and genomic insights into novel planktonic Zetaproteobacteria from stratified waters of the Chesapeake Bay.</title>
        <authorList>
            <person name="McAllister S.M."/>
            <person name="Kato S."/>
            <person name="Chan C.S."/>
            <person name="Chiu B.K."/>
            <person name="Field E.K."/>
        </authorList>
    </citation>
    <scope>NUCLEOTIDE SEQUENCE [LARGE SCALE GENOMIC DNA]</scope>
    <source>
        <strain evidence="9 10">CP-5</strain>
    </source>
</reference>
<keyword evidence="7" id="KW-0813">Transport</keyword>
<dbReference type="EMBL" id="CP018799">
    <property type="protein sequence ID" value="ATX80497.1"/>
    <property type="molecule type" value="Genomic_DNA"/>
</dbReference>
<keyword evidence="6 8" id="KW-0472">Membrane</keyword>
<evidence type="ECO:0000256" key="1">
    <source>
        <dbReference type="ARBA" id="ARBA00004162"/>
    </source>
</evidence>
<dbReference type="PANTHER" id="PTHR30558">
    <property type="entry name" value="EXBD MEMBRANE COMPONENT OF PMF-DRIVEN MACROMOLECULE IMPORT SYSTEM"/>
    <property type="match status" value="1"/>
</dbReference>
<evidence type="ECO:0000256" key="7">
    <source>
        <dbReference type="RuleBase" id="RU003879"/>
    </source>
</evidence>
<dbReference type="GO" id="GO:0015031">
    <property type="term" value="P:protein transport"/>
    <property type="evidence" value="ECO:0007669"/>
    <property type="project" value="UniProtKB-KW"/>
</dbReference>
<protein>
    <submittedName>
        <fullName evidence="9">Biopolymer transport protein ExbD/biopolymer transport protein TolR</fullName>
    </submittedName>
</protein>
<feature type="transmembrane region" description="Helical" evidence="8">
    <location>
        <begin position="12"/>
        <end position="31"/>
    </location>
</feature>
<dbReference type="RefSeq" id="WP_100278257.1">
    <property type="nucleotide sequence ID" value="NZ_CP018799.1"/>
</dbReference>
<name>A0A2K8KZS9_MARES</name>
<proteinExistence type="inferred from homology"/>
<evidence type="ECO:0000256" key="5">
    <source>
        <dbReference type="ARBA" id="ARBA00022989"/>
    </source>
</evidence>
<dbReference type="Proteomes" id="UP000231701">
    <property type="component" value="Chromosome"/>
</dbReference>